<name>A0ABW4SPY8_9ACTN</name>
<evidence type="ECO:0000313" key="5">
    <source>
        <dbReference type="Proteomes" id="UP001597368"/>
    </source>
</evidence>
<feature type="transmembrane region" description="Helical" evidence="2">
    <location>
        <begin position="192"/>
        <end position="214"/>
    </location>
</feature>
<comment type="caution">
    <text evidence="4">The sequence shown here is derived from an EMBL/GenBank/DDBJ whole genome shotgun (WGS) entry which is preliminary data.</text>
</comment>
<feature type="transmembrane region" description="Helical" evidence="2">
    <location>
        <begin position="73"/>
        <end position="95"/>
    </location>
</feature>
<accession>A0ABW4SPY8</accession>
<dbReference type="PIRSF" id="PIRSF026631">
    <property type="entry name" value="UCP026631"/>
    <property type="match status" value="1"/>
</dbReference>
<dbReference type="PANTHER" id="PTHR34473:SF2">
    <property type="entry name" value="UPF0699 TRANSMEMBRANE PROTEIN YDBT"/>
    <property type="match status" value="1"/>
</dbReference>
<dbReference type="Pfam" id="PF03703">
    <property type="entry name" value="bPH_2"/>
    <property type="match status" value="1"/>
</dbReference>
<feature type="transmembrane region" description="Helical" evidence="2">
    <location>
        <begin position="48"/>
        <end position="67"/>
    </location>
</feature>
<feature type="compositionally biased region" description="Basic and acidic residues" evidence="1">
    <location>
        <begin position="1"/>
        <end position="28"/>
    </location>
</feature>
<gene>
    <name evidence="4" type="ORF">ACFSKW_09135</name>
</gene>
<organism evidence="4 5">
    <name type="scientific">Nonomuraea mangrovi</name>
    <dbReference type="NCBI Taxonomy" id="2316207"/>
    <lineage>
        <taxon>Bacteria</taxon>
        <taxon>Bacillati</taxon>
        <taxon>Actinomycetota</taxon>
        <taxon>Actinomycetes</taxon>
        <taxon>Streptosporangiales</taxon>
        <taxon>Streptosporangiaceae</taxon>
        <taxon>Nonomuraea</taxon>
    </lineage>
</organism>
<keyword evidence="2" id="KW-0812">Transmembrane</keyword>
<dbReference type="PANTHER" id="PTHR34473">
    <property type="entry name" value="UPF0699 TRANSMEMBRANE PROTEIN YDBS"/>
    <property type="match status" value="1"/>
</dbReference>
<evidence type="ECO:0000313" key="4">
    <source>
        <dbReference type="EMBL" id="MFD1931640.1"/>
    </source>
</evidence>
<feature type="region of interest" description="Disordered" evidence="1">
    <location>
        <begin position="1"/>
        <end position="30"/>
    </location>
</feature>
<feature type="transmembrane region" description="Helical" evidence="2">
    <location>
        <begin position="404"/>
        <end position="421"/>
    </location>
</feature>
<feature type="domain" description="YdbS-like PH" evidence="3">
    <location>
        <begin position="94"/>
        <end position="171"/>
    </location>
</feature>
<keyword evidence="2" id="KW-0472">Membrane</keyword>
<protein>
    <submittedName>
        <fullName evidence="4">PH domain-containing protein</fullName>
    </submittedName>
</protein>
<dbReference type="EMBL" id="JBHUFV010000015">
    <property type="protein sequence ID" value="MFD1931640.1"/>
    <property type="molecule type" value="Genomic_DNA"/>
</dbReference>
<evidence type="ECO:0000256" key="1">
    <source>
        <dbReference type="SAM" id="MobiDB-lite"/>
    </source>
</evidence>
<feature type="transmembrane region" description="Helical" evidence="2">
    <location>
        <begin position="380"/>
        <end position="398"/>
    </location>
</feature>
<feature type="transmembrane region" description="Helical" evidence="2">
    <location>
        <begin position="242"/>
        <end position="265"/>
    </location>
</feature>
<keyword evidence="5" id="KW-1185">Reference proteome</keyword>
<dbReference type="InterPro" id="IPR014529">
    <property type="entry name" value="UCP026631"/>
</dbReference>
<dbReference type="RefSeq" id="WP_379571148.1">
    <property type="nucleotide sequence ID" value="NZ_JBHUFV010000015.1"/>
</dbReference>
<sequence>MNRQDAVDRPDASRYEGHDLSRAGRADGGRPALGEGWERLDRRTVGAGLSYVIGPAIPAVAVVAIAGPSLRTVVPLLTLLAVLVGAGVLVSIRYATTRYRIAGDRFELRSGLLFRRHRSIPRDRVRAVDLTAGPAHRLLGLAVVRVDAGEQQAGLRLDALASARAERLRALLLDKRGTAPPESTLATWRPGWIGFALLSSWTPLIGLAPFGAFFRVLEIFGVEPGEVGFLRDLWGEATASPVLVAVLAVLAVAVIGLAGAVGLYVEVWWRFSLSREPDGTYRVRRGLISTRSLSLEEARLRGLEMAEPVPLRWGGGARLRALVAGVDPDDDEERTSATLLPPAPRVTALRVAAQVLGGPALTVSLRPHPRAALRLRLFRAVWPLALVTPPLAWLGVWLSWIPDAVWVIAPASLLVTLPLAVDAYRSLGHGLAGPYLVTRHGAARRRTVALRKDGVIGWVVGRSPTQRRRGLMTLTAATAAGAHRVKDVGVGEGVGFAEEAVPGLLAPFLVSNSPSASVSR</sequence>
<evidence type="ECO:0000256" key="2">
    <source>
        <dbReference type="SAM" id="Phobius"/>
    </source>
</evidence>
<keyword evidence="2" id="KW-1133">Transmembrane helix</keyword>
<proteinExistence type="predicted"/>
<dbReference type="InterPro" id="IPR005182">
    <property type="entry name" value="YdbS-like_PH"/>
</dbReference>
<reference evidence="5" key="1">
    <citation type="journal article" date="2019" name="Int. J. Syst. Evol. Microbiol.">
        <title>The Global Catalogue of Microorganisms (GCM) 10K type strain sequencing project: providing services to taxonomists for standard genome sequencing and annotation.</title>
        <authorList>
            <consortium name="The Broad Institute Genomics Platform"/>
            <consortium name="The Broad Institute Genome Sequencing Center for Infectious Disease"/>
            <person name="Wu L."/>
            <person name="Ma J."/>
        </authorList>
    </citation>
    <scope>NUCLEOTIDE SEQUENCE [LARGE SCALE GENOMIC DNA]</scope>
    <source>
        <strain evidence="5">ICMP 6774ER</strain>
    </source>
</reference>
<evidence type="ECO:0000259" key="3">
    <source>
        <dbReference type="Pfam" id="PF03703"/>
    </source>
</evidence>
<dbReference type="Proteomes" id="UP001597368">
    <property type="component" value="Unassembled WGS sequence"/>
</dbReference>